<feature type="domain" description="HTH cro/C1-type" evidence="1">
    <location>
        <begin position="21"/>
        <end position="75"/>
    </location>
</feature>
<protein>
    <submittedName>
        <fullName evidence="2">XRE family transcriptional regulator</fullName>
    </submittedName>
</protein>
<dbReference type="PROSITE" id="PS50943">
    <property type="entry name" value="HTH_CROC1"/>
    <property type="match status" value="1"/>
</dbReference>
<gene>
    <name evidence="2" type="ORF">STSU_014405</name>
</gene>
<dbReference type="Gene3D" id="1.10.260.40">
    <property type="entry name" value="lambda repressor-like DNA-binding domains"/>
    <property type="match status" value="1"/>
</dbReference>
<dbReference type="SMART" id="SM00530">
    <property type="entry name" value="HTH_XRE"/>
    <property type="match status" value="1"/>
</dbReference>
<evidence type="ECO:0000313" key="3">
    <source>
        <dbReference type="Proteomes" id="UP000005940"/>
    </source>
</evidence>
<dbReference type="EMBL" id="CP029159">
    <property type="protein sequence ID" value="QKM68193.1"/>
    <property type="molecule type" value="Genomic_DNA"/>
</dbReference>
<dbReference type="Pfam" id="PF13560">
    <property type="entry name" value="HTH_31"/>
    <property type="match status" value="1"/>
</dbReference>
<proteinExistence type="predicted"/>
<dbReference type="Pfam" id="PF19054">
    <property type="entry name" value="DUF5753"/>
    <property type="match status" value="1"/>
</dbReference>
<dbReference type="CDD" id="cd00093">
    <property type="entry name" value="HTH_XRE"/>
    <property type="match status" value="1"/>
</dbReference>
<accession>A0A7G3UCR4</accession>
<evidence type="ECO:0000313" key="2">
    <source>
        <dbReference type="EMBL" id="QKM68193.1"/>
    </source>
</evidence>
<name>A0A7G3UCR4_STRT9</name>
<dbReference type="RefSeq" id="WP_040915001.1">
    <property type="nucleotide sequence ID" value="NZ_CP029159.1"/>
</dbReference>
<evidence type="ECO:0000259" key="1">
    <source>
        <dbReference type="PROSITE" id="PS50943"/>
    </source>
</evidence>
<dbReference type="GO" id="GO:0003677">
    <property type="term" value="F:DNA binding"/>
    <property type="evidence" value="ECO:0007669"/>
    <property type="project" value="InterPro"/>
</dbReference>
<reference evidence="2 3" key="1">
    <citation type="journal article" date="2012" name="J. Bacteriol.">
        <title>Draft genome of Streptomyces tsukubaensis NRRL 18488, the producer of the clinically important immunosuppressant tacrolimus (FK506).</title>
        <authorList>
            <person name="Barreiro C."/>
            <person name="Prieto C."/>
            <person name="Sola-Landa A."/>
            <person name="Solera E."/>
            <person name="Martinez-Castro M."/>
            <person name="Perez-Redondo R."/>
            <person name="Garcia-Estrada C."/>
            <person name="Aparicio J.F."/>
            <person name="Fernandez-Martinez L.T."/>
            <person name="Santos-Aberturas J."/>
            <person name="Salehi-Najafabadi Z."/>
            <person name="Rodriguez-Garcia A."/>
            <person name="Tauch A."/>
            <person name="Martin J.F."/>
        </authorList>
    </citation>
    <scope>NUCLEOTIDE SEQUENCE [LARGE SCALE GENOMIC DNA]</scope>
    <source>
        <strain evidence="3">DSM 42081 / NBRC 108919 / NRRL 18488 / 9993</strain>
    </source>
</reference>
<keyword evidence="3" id="KW-1185">Reference proteome</keyword>
<dbReference type="InterPro" id="IPR001387">
    <property type="entry name" value="Cro/C1-type_HTH"/>
</dbReference>
<organism evidence="2 3">
    <name type="scientific">Streptomyces tsukubensis (strain DSM 42081 / NBRC 108919 / NRRL 18488 / 9993)</name>
    <dbReference type="NCBI Taxonomy" id="1114943"/>
    <lineage>
        <taxon>Bacteria</taxon>
        <taxon>Bacillati</taxon>
        <taxon>Actinomycetota</taxon>
        <taxon>Actinomycetes</taxon>
        <taxon>Kitasatosporales</taxon>
        <taxon>Streptomycetaceae</taxon>
        <taxon>Streptomyces</taxon>
    </lineage>
</organism>
<dbReference type="InterPro" id="IPR010982">
    <property type="entry name" value="Lambda_DNA-bd_dom_sf"/>
</dbReference>
<dbReference type="SUPFAM" id="SSF47413">
    <property type="entry name" value="lambda repressor-like DNA-binding domains"/>
    <property type="match status" value="1"/>
</dbReference>
<dbReference type="Proteomes" id="UP000005940">
    <property type="component" value="Chromosome"/>
</dbReference>
<sequence>MYTRKQQRRNASALMLVGKQVALFRKAAHLTQEQLAEHLGISLETVASIEQGRRALKLDYAERLDELLGTKGALVVAVQNMPEIDMIPAHAEQYLDMEREALALSFYENQVLPGLLQTPEYARAVYLCRVPAYSTDEVERLVARRISRQDILHRDNPTTISFIFTEVVLMERLGGSSVHAETLRHIRACADLPGISIQVMPLGTTGHAGHSGPFVLVETPEHQQLAYADGHGRSQILRSPDQISILSQKYAMLRTQALNLVETKHLLDRLLGEQ</sequence>
<dbReference type="InterPro" id="IPR043917">
    <property type="entry name" value="DUF5753"/>
</dbReference>
<dbReference type="AlphaFoldDB" id="A0A7G3UCR4"/>